<gene>
    <name evidence="1" type="ORF">RRG08_014521</name>
</gene>
<dbReference type="Proteomes" id="UP001283361">
    <property type="component" value="Unassembled WGS sequence"/>
</dbReference>
<sequence>MNLSGPAEKDEKFSEPHGRVLEIMNVEIVRVVVTTFQSHRDQSSRAEVVPPSVLITHKSAARRTALPLKHTNLNIVERLQRFG</sequence>
<reference evidence="1" key="1">
    <citation type="journal article" date="2023" name="G3 (Bethesda)">
        <title>A reference genome for the long-term kleptoplast-retaining sea slug Elysia crispata morphotype clarki.</title>
        <authorList>
            <person name="Eastman K.E."/>
            <person name="Pendleton A.L."/>
            <person name="Shaikh M.A."/>
            <person name="Suttiyut T."/>
            <person name="Ogas R."/>
            <person name="Tomko P."/>
            <person name="Gavelis G."/>
            <person name="Widhalm J.R."/>
            <person name="Wisecaver J.H."/>
        </authorList>
    </citation>
    <scope>NUCLEOTIDE SEQUENCE</scope>
    <source>
        <strain evidence="1">ECLA1</strain>
    </source>
</reference>
<organism evidence="1 2">
    <name type="scientific">Elysia crispata</name>
    <name type="common">lettuce slug</name>
    <dbReference type="NCBI Taxonomy" id="231223"/>
    <lineage>
        <taxon>Eukaryota</taxon>
        <taxon>Metazoa</taxon>
        <taxon>Spiralia</taxon>
        <taxon>Lophotrochozoa</taxon>
        <taxon>Mollusca</taxon>
        <taxon>Gastropoda</taxon>
        <taxon>Heterobranchia</taxon>
        <taxon>Euthyneura</taxon>
        <taxon>Panpulmonata</taxon>
        <taxon>Sacoglossa</taxon>
        <taxon>Placobranchoidea</taxon>
        <taxon>Plakobranchidae</taxon>
        <taxon>Elysia</taxon>
    </lineage>
</organism>
<proteinExistence type="predicted"/>
<name>A0AAE1AVR0_9GAST</name>
<evidence type="ECO:0000313" key="2">
    <source>
        <dbReference type="Proteomes" id="UP001283361"/>
    </source>
</evidence>
<dbReference type="EMBL" id="JAWDGP010001091">
    <property type="protein sequence ID" value="KAK3794828.1"/>
    <property type="molecule type" value="Genomic_DNA"/>
</dbReference>
<dbReference type="AlphaFoldDB" id="A0AAE1AVR0"/>
<evidence type="ECO:0000313" key="1">
    <source>
        <dbReference type="EMBL" id="KAK3794828.1"/>
    </source>
</evidence>
<protein>
    <submittedName>
        <fullName evidence="1">Uncharacterized protein</fullName>
    </submittedName>
</protein>
<keyword evidence="2" id="KW-1185">Reference proteome</keyword>
<accession>A0AAE1AVR0</accession>
<comment type="caution">
    <text evidence="1">The sequence shown here is derived from an EMBL/GenBank/DDBJ whole genome shotgun (WGS) entry which is preliminary data.</text>
</comment>